<dbReference type="GO" id="GO:0055085">
    <property type="term" value="P:transmembrane transport"/>
    <property type="evidence" value="ECO:0007669"/>
    <property type="project" value="InterPro"/>
</dbReference>
<feature type="transmembrane region" description="Helical" evidence="7">
    <location>
        <begin position="219"/>
        <end position="245"/>
    </location>
</feature>
<dbReference type="SUPFAM" id="SSF161098">
    <property type="entry name" value="MetI-like"/>
    <property type="match status" value="1"/>
</dbReference>
<evidence type="ECO:0000256" key="7">
    <source>
        <dbReference type="RuleBase" id="RU363032"/>
    </source>
</evidence>
<evidence type="ECO:0000259" key="8">
    <source>
        <dbReference type="PROSITE" id="PS50928"/>
    </source>
</evidence>
<comment type="subcellular location">
    <subcellularLocation>
        <location evidence="1 7">Cell membrane</location>
        <topology evidence="1 7">Multi-pass membrane protein</topology>
    </subcellularLocation>
</comment>
<dbReference type="PROSITE" id="PS50928">
    <property type="entry name" value="ABC_TM1"/>
    <property type="match status" value="1"/>
</dbReference>
<keyword evidence="6 7" id="KW-0472">Membrane</keyword>
<evidence type="ECO:0000256" key="1">
    <source>
        <dbReference type="ARBA" id="ARBA00004651"/>
    </source>
</evidence>
<evidence type="ECO:0000256" key="6">
    <source>
        <dbReference type="ARBA" id="ARBA00023136"/>
    </source>
</evidence>
<sequence length="281" mass="29154">MAQEAIPGQAGSTPKGSAPPGRAIGGRLAAAILPAVGFAIMLLVWQLLSYRLGRYLPPPGQVLALAFANLTESRYLEGLGMPSGGFLPHLLSTTFTVLTGLALGNVVGIGAASAAWFSDTVDAALAPLADVLGSIPILVAAPFFLIWFGPGDATKIGLVALYAAAMLYAYAGAAFRNIRRAYVEYARTLGASRARCFRRVILPAALPELFGGLRATLGAAWGLAVIAELLGSTTGSGRIIIVAWGVSDVGLMLAGLLWICGIAVGFDALLMLIRKFALKWA</sequence>
<dbReference type="Gene3D" id="1.10.3720.10">
    <property type="entry name" value="MetI-like"/>
    <property type="match status" value="1"/>
</dbReference>
<evidence type="ECO:0000256" key="4">
    <source>
        <dbReference type="ARBA" id="ARBA00022692"/>
    </source>
</evidence>
<evidence type="ECO:0000256" key="3">
    <source>
        <dbReference type="ARBA" id="ARBA00022475"/>
    </source>
</evidence>
<feature type="domain" description="ABC transmembrane type-1" evidence="8">
    <location>
        <begin position="86"/>
        <end position="270"/>
    </location>
</feature>
<reference evidence="9" key="1">
    <citation type="submission" date="2017-12" db="EMBL/GenBank/DDBJ databases">
        <title>FDA dAtabase for Regulatory Grade micrObial Sequences (FDA-ARGOS): Supporting development and validation of Infectious Disease Dx tests.</title>
        <authorList>
            <person name="Campos J."/>
            <person name="Goldberg B."/>
            <person name="Tallon L."/>
            <person name="Sadzewicz L."/>
            <person name="Sengamalay N."/>
            <person name="Ott S."/>
            <person name="Godinez A."/>
            <person name="Nagaraj S."/>
            <person name="Vyas G."/>
            <person name="Aluvathingal J."/>
            <person name="Nadendla S."/>
            <person name="Geyer C."/>
            <person name="Nandy P."/>
            <person name="Hobson J."/>
            <person name="Sichtig H."/>
        </authorList>
    </citation>
    <scope>NUCLEOTIDE SEQUENCE</scope>
    <source>
        <strain evidence="9">FDAARGOS_252</strain>
        <plasmid evidence="9">unnamed4</plasmid>
    </source>
</reference>
<organism evidence="9 10">
    <name type="scientific">Paracoccus yeei</name>
    <dbReference type="NCBI Taxonomy" id="147645"/>
    <lineage>
        <taxon>Bacteria</taxon>
        <taxon>Pseudomonadati</taxon>
        <taxon>Pseudomonadota</taxon>
        <taxon>Alphaproteobacteria</taxon>
        <taxon>Rhodobacterales</taxon>
        <taxon>Paracoccaceae</taxon>
        <taxon>Paracoccus</taxon>
    </lineage>
</organism>
<evidence type="ECO:0000313" key="10">
    <source>
        <dbReference type="Proteomes" id="UP000191257"/>
    </source>
</evidence>
<name>A0A1V0GY92_9RHOB</name>
<dbReference type="InterPro" id="IPR035906">
    <property type="entry name" value="MetI-like_sf"/>
</dbReference>
<dbReference type="Proteomes" id="UP000191257">
    <property type="component" value="Plasmid unnamed4"/>
</dbReference>
<protein>
    <submittedName>
        <fullName evidence="9">ABC transporter permease</fullName>
    </submittedName>
</protein>
<feature type="transmembrane region" description="Helical" evidence="7">
    <location>
        <begin position="95"/>
        <end position="117"/>
    </location>
</feature>
<keyword evidence="3" id="KW-1003">Cell membrane</keyword>
<keyword evidence="9" id="KW-0614">Plasmid</keyword>
<geneLocation type="plasmid" evidence="9 10">
    <name>unnamed4</name>
</geneLocation>
<keyword evidence="4 7" id="KW-0812">Transmembrane</keyword>
<feature type="transmembrane region" description="Helical" evidence="7">
    <location>
        <begin position="251"/>
        <end position="273"/>
    </location>
</feature>
<evidence type="ECO:0000313" key="9">
    <source>
        <dbReference type="EMBL" id="ARC38788.1"/>
    </source>
</evidence>
<feature type="transmembrane region" description="Helical" evidence="7">
    <location>
        <begin position="129"/>
        <end position="150"/>
    </location>
</feature>
<evidence type="ECO:0000256" key="5">
    <source>
        <dbReference type="ARBA" id="ARBA00022989"/>
    </source>
</evidence>
<dbReference type="EMBL" id="CP020444">
    <property type="protein sequence ID" value="ARC38788.1"/>
    <property type="molecule type" value="Genomic_DNA"/>
</dbReference>
<proteinExistence type="inferred from homology"/>
<dbReference type="PANTHER" id="PTHR30151:SF0">
    <property type="entry name" value="ABC TRANSPORTER PERMEASE PROTEIN MJ0413-RELATED"/>
    <property type="match status" value="1"/>
</dbReference>
<keyword evidence="2 7" id="KW-0813">Transport</keyword>
<dbReference type="PANTHER" id="PTHR30151">
    <property type="entry name" value="ALKANE SULFONATE ABC TRANSPORTER-RELATED, MEMBRANE SUBUNIT"/>
    <property type="match status" value="1"/>
</dbReference>
<dbReference type="InterPro" id="IPR000515">
    <property type="entry name" value="MetI-like"/>
</dbReference>
<comment type="similarity">
    <text evidence="7">Belongs to the binding-protein-dependent transport system permease family.</text>
</comment>
<dbReference type="Pfam" id="PF00528">
    <property type="entry name" value="BPD_transp_1"/>
    <property type="match status" value="1"/>
</dbReference>
<dbReference type="CDD" id="cd06261">
    <property type="entry name" value="TM_PBP2"/>
    <property type="match status" value="1"/>
</dbReference>
<evidence type="ECO:0000256" key="2">
    <source>
        <dbReference type="ARBA" id="ARBA00022448"/>
    </source>
</evidence>
<keyword evidence="10" id="KW-1185">Reference proteome</keyword>
<keyword evidence="5 7" id="KW-1133">Transmembrane helix</keyword>
<feature type="transmembrane region" description="Helical" evidence="7">
    <location>
        <begin position="28"/>
        <end position="48"/>
    </location>
</feature>
<gene>
    <name evidence="9" type="ORF">A6J80_21005</name>
</gene>
<dbReference type="GO" id="GO:0005886">
    <property type="term" value="C:plasma membrane"/>
    <property type="evidence" value="ECO:0007669"/>
    <property type="project" value="UniProtKB-SubCell"/>
</dbReference>
<accession>A0A1V0GY92</accession>
<dbReference type="KEGG" id="pye:A6J80_21005"/>
<dbReference type="AlphaFoldDB" id="A0A1V0GY92"/>
<feature type="transmembrane region" description="Helical" evidence="7">
    <location>
        <begin position="156"/>
        <end position="175"/>
    </location>
</feature>